<accession>A0A5N6RJS1</accession>
<reference evidence="2 3" key="1">
    <citation type="submission" date="2019-06" db="EMBL/GenBank/DDBJ databases">
        <title>A chromosomal-level reference genome of Carpinus fangiana (Coryloideae, Betulaceae).</title>
        <authorList>
            <person name="Yang X."/>
            <person name="Wang Z."/>
            <person name="Zhang L."/>
            <person name="Hao G."/>
            <person name="Liu J."/>
            <person name="Yang Y."/>
        </authorList>
    </citation>
    <scope>NUCLEOTIDE SEQUENCE [LARGE SCALE GENOMIC DNA]</scope>
    <source>
        <strain evidence="2">Cfa_2016G</strain>
        <tissue evidence="2">Leaf</tissue>
    </source>
</reference>
<feature type="compositionally biased region" description="Polar residues" evidence="1">
    <location>
        <begin position="1"/>
        <end position="10"/>
    </location>
</feature>
<evidence type="ECO:0000313" key="3">
    <source>
        <dbReference type="Proteomes" id="UP000327013"/>
    </source>
</evidence>
<protein>
    <submittedName>
        <fullName evidence="2">Uncharacterized protein</fullName>
    </submittedName>
</protein>
<keyword evidence="3" id="KW-1185">Reference proteome</keyword>
<dbReference type="EMBL" id="CM017327">
    <property type="protein sequence ID" value="KAE8098509.1"/>
    <property type="molecule type" value="Genomic_DNA"/>
</dbReference>
<evidence type="ECO:0000256" key="1">
    <source>
        <dbReference type="SAM" id="MobiDB-lite"/>
    </source>
</evidence>
<evidence type="ECO:0000313" key="2">
    <source>
        <dbReference type="EMBL" id="KAE8098509.1"/>
    </source>
</evidence>
<proteinExistence type="predicted"/>
<dbReference type="AlphaFoldDB" id="A0A5N6RJS1"/>
<feature type="region of interest" description="Disordered" evidence="1">
    <location>
        <begin position="1"/>
        <end position="33"/>
    </location>
</feature>
<gene>
    <name evidence="2" type="ORF">FH972_016566</name>
</gene>
<dbReference type="Proteomes" id="UP000327013">
    <property type="component" value="Chromosome 7"/>
</dbReference>
<name>A0A5N6RJS1_9ROSI</name>
<sequence>MESNSSTQSVPRDVLAVGRSEASLSSSELRKSKQNQTLGVLAAKFFEEKVSPKKV</sequence>
<organism evidence="2 3">
    <name type="scientific">Carpinus fangiana</name>
    <dbReference type="NCBI Taxonomy" id="176857"/>
    <lineage>
        <taxon>Eukaryota</taxon>
        <taxon>Viridiplantae</taxon>
        <taxon>Streptophyta</taxon>
        <taxon>Embryophyta</taxon>
        <taxon>Tracheophyta</taxon>
        <taxon>Spermatophyta</taxon>
        <taxon>Magnoliopsida</taxon>
        <taxon>eudicotyledons</taxon>
        <taxon>Gunneridae</taxon>
        <taxon>Pentapetalae</taxon>
        <taxon>rosids</taxon>
        <taxon>fabids</taxon>
        <taxon>Fagales</taxon>
        <taxon>Betulaceae</taxon>
        <taxon>Carpinus</taxon>
    </lineage>
</organism>